<evidence type="ECO:0000313" key="5">
    <source>
        <dbReference type="EMBL" id="MBF9237042.1"/>
    </source>
</evidence>
<dbReference type="Gene3D" id="1.10.10.60">
    <property type="entry name" value="Homeodomain-like"/>
    <property type="match status" value="2"/>
</dbReference>
<dbReference type="Proteomes" id="UP000597617">
    <property type="component" value="Unassembled WGS sequence"/>
</dbReference>
<dbReference type="SMART" id="SM00342">
    <property type="entry name" value="HTH_ARAC"/>
    <property type="match status" value="1"/>
</dbReference>
<evidence type="ECO:0000259" key="4">
    <source>
        <dbReference type="PROSITE" id="PS01124"/>
    </source>
</evidence>
<sequence>MPRLGMRVVASRPGTANPNWPMEPAAGHAGGLVPVPFDAESALPASGPAEHGLAARAATPLPVALEPLRAQLLACMDAEQLWLAPELTLTDLAQRLGTNPGFLSKVINAGCGQNFNDFVNSYRVAEAQRKLADPRFAHFSLVGVALESGFNSKSTFNRVFKKLTGYPPSEVTRPKS</sequence>
<proteinExistence type="predicted"/>
<dbReference type="PANTHER" id="PTHR43280:SF29">
    <property type="entry name" value="ARAC-FAMILY TRANSCRIPTIONAL REGULATOR"/>
    <property type="match status" value="1"/>
</dbReference>
<accession>A0ABS0IFU4</accession>
<feature type="domain" description="HTH araC/xylS-type" evidence="4">
    <location>
        <begin position="83"/>
        <end position="174"/>
    </location>
</feature>
<gene>
    <name evidence="5" type="ORF">I2I05_06500</name>
</gene>
<dbReference type="EMBL" id="JADQDQ010000002">
    <property type="protein sequence ID" value="MBF9237042.1"/>
    <property type="molecule type" value="Genomic_DNA"/>
</dbReference>
<comment type="caution">
    <text evidence="5">The sequence shown here is derived from an EMBL/GenBank/DDBJ whole genome shotgun (WGS) entry which is preliminary data.</text>
</comment>
<keyword evidence="2" id="KW-0238">DNA-binding</keyword>
<keyword evidence="6" id="KW-1185">Reference proteome</keyword>
<dbReference type="InterPro" id="IPR018062">
    <property type="entry name" value="HTH_AraC-typ_CS"/>
</dbReference>
<evidence type="ECO:0000256" key="2">
    <source>
        <dbReference type="ARBA" id="ARBA00023125"/>
    </source>
</evidence>
<dbReference type="PROSITE" id="PS00041">
    <property type="entry name" value="HTH_ARAC_FAMILY_1"/>
    <property type="match status" value="1"/>
</dbReference>
<keyword evidence="3" id="KW-0804">Transcription</keyword>
<dbReference type="PANTHER" id="PTHR43280">
    <property type="entry name" value="ARAC-FAMILY TRANSCRIPTIONAL REGULATOR"/>
    <property type="match status" value="1"/>
</dbReference>
<dbReference type="Pfam" id="PF12833">
    <property type="entry name" value="HTH_18"/>
    <property type="match status" value="1"/>
</dbReference>
<dbReference type="InterPro" id="IPR018060">
    <property type="entry name" value="HTH_AraC"/>
</dbReference>
<evidence type="ECO:0000256" key="1">
    <source>
        <dbReference type="ARBA" id="ARBA00023015"/>
    </source>
</evidence>
<keyword evidence="1" id="KW-0805">Transcription regulation</keyword>
<organism evidence="5 6">
    <name type="scientific">Hymenobacter jeongseonensis</name>
    <dbReference type="NCBI Taxonomy" id="2791027"/>
    <lineage>
        <taxon>Bacteria</taxon>
        <taxon>Pseudomonadati</taxon>
        <taxon>Bacteroidota</taxon>
        <taxon>Cytophagia</taxon>
        <taxon>Cytophagales</taxon>
        <taxon>Hymenobacteraceae</taxon>
        <taxon>Hymenobacter</taxon>
    </lineage>
</organism>
<protein>
    <submittedName>
        <fullName evidence="5">Helix-turn-helix transcriptional regulator</fullName>
    </submittedName>
</protein>
<evidence type="ECO:0000256" key="3">
    <source>
        <dbReference type="ARBA" id="ARBA00023163"/>
    </source>
</evidence>
<name>A0ABS0IFU4_9BACT</name>
<dbReference type="PROSITE" id="PS01124">
    <property type="entry name" value="HTH_ARAC_FAMILY_2"/>
    <property type="match status" value="1"/>
</dbReference>
<evidence type="ECO:0000313" key="6">
    <source>
        <dbReference type="Proteomes" id="UP000597617"/>
    </source>
</evidence>
<dbReference type="SUPFAM" id="SSF46689">
    <property type="entry name" value="Homeodomain-like"/>
    <property type="match status" value="1"/>
</dbReference>
<reference evidence="5 6" key="1">
    <citation type="submission" date="2020-11" db="EMBL/GenBank/DDBJ databases">
        <authorList>
            <person name="Kim M.K."/>
        </authorList>
    </citation>
    <scope>NUCLEOTIDE SEQUENCE [LARGE SCALE GENOMIC DNA]</scope>
    <source>
        <strain evidence="5 6">BT683</strain>
    </source>
</reference>
<dbReference type="InterPro" id="IPR009057">
    <property type="entry name" value="Homeodomain-like_sf"/>
</dbReference>